<sequence length="391" mass="41959">MACRSCAHADLKFSTPMLSSSPLFVMAAPPAPPELLRDQRPQAQAGILGEGCVHNHRSTQGKGKCKKGVTERARESTELDDASDGAGGGGVRLLLGRLRHGSSSFSSAPRAAASTPEGREMGIWSGSMATDQWDPQSAGHLVLEIAQNAGPGASSACRSGPSKLSAARFGPNLLGPIVQHKGTKPQRRREPPCARLLLPAAASRSPLGVEDHPMRLLKAGQLFRKVIEGGSEKQSRLLGLDVGSKYVGLAVSDDKNRIALPLSVLSRTKTNIGLMADDFVTLVSKYSLAGFVVGYPFNLQGQASPDALQVRLLVGELCKTGKLDDVSYTYWDENFTSKCVEALLYPLKLNDPVEIKTMTDKFAAVCILQGYLDNMNRELRCADDSEKQRDT</sequence>
<evidence type="ECO:0000256" key="1">
    <source>
        <dbReference type="ARBA" id="ARBA00022490"/>
    </source>
</evidence>
<dbReference type="Proteomes" id="UP000006038">
    <property type="component" value="Chromosome 1"/>
</dbReference>
<evidence type="ECO:0000256" key="2">
    <source>
        <dbReference type="ARBA" id="ARBA00022517"/>
    </source>
</evidence>
<dbReference type="InterPro" id="IPR005227">
    <property type="entry name" value="YqgF"/>
</dbReference>
<dbReference type="SUPFAM" id="SSF53098">
    <property type="entry name" value="Ribonuclease H-like"/>
    <property type="match status" value="1"/>
</dbReference>
<reference evidence="6" key="2">
    <citation type="submission" date="2013-04" db="UniProtKB">
        <authorList>
            <consortium name="EnsemblPlants"/>
        </authorList>
    </citation>
    <scope>IDENTIFICATION</scope>
</reference>
<dbReference type="GO" id="GO:0004518">
    <property type="term" value="F:nuclease activity"/>
    <property type="evidence" value="ECO:0007669"/>
    <property type="project" value="UniProtKB-KW"/>
</dbReference>
<dbReference type="GO" id="GO:0000967">
    <property type="term" value="P:rRNA 5'-end processing"/>
    <property type="evidence" value="ECO:0007669"/>
    <property type="project" value="TreeGrafter"/>
</dbReference>
<name>J3L4E1_ORYBR</name>
<keyword evidence="3" id="KW-0540">Nuclease</keyword>
<keyword evidence="7" id="KW-1185">Reference proteome</keyword>
<dbReference type="SMART" id="SM00732">
    <property type="entry name" value="YqgFc"/>
    <property type="match status" value="1"/>
</dbReference>
<dbReference type="Gramene" id="OB01G40970.1">
    <property type="protein sequence ID" value="OB01G40970.1"/>
    <property type="gene ID" value="OB01G40970"/>
</dbReference>
<evidence type="ECO:0000259" key="5">
    <source>
        <dbReference type="SMART" id="SM00732"/>
    </source>
</evidence>
<dbReference type="AlphaFoldDB" id="J3L4E1"/>
<dbReference type="PANTHER" id="PTHR33317">
    <property type="entry name" value="POLYNUCLEOTIDYL TRANSFERASE, RIBONUCLEASE H-LIKE SUPERFAMILY PROTEIN"/>
    <property type="match status" value="1"/>
</dbReference>
<dbReference type="InterPro" id="IPR012337">
    <property type="entry name" value="RNaseH-like_sf"/>
</dbReference>
<reference evidence="6" key="1">
    <citation type="journal article" date="2013" name="Nat. Commun.">
        <title>Whole-genome sequencing of Oryza brachyantha reveals mechanisms underlying Oryza genome evolution.</title>
        <authorList>
            <person name="Chen J."/>
            <person name="Huang Q."/>
            <person name="Gao D."/>
            <person name="Wang J."/>
            <person name="Lang Y."/>
            <person name="Liu T."/>
            <person name="Li B."/>
            <person name="Bai Z."/>
            <person name="Luis Goicoechea J."/>
            <person name="Liang C."/>
            <person name="Chen C."/>
            <person name="Zhang W."/>
            <person name="Sun S."/>
            <person name="Liao Y."/>
            <person name="Zhang X."/>
            <person name="Yang L."/>
            <person name="Song C."/>
            <person name="Wang M."/>
            <person name="Shi J."/>
            <person name="Liu G."/>
            <person name="Liu J."/>
            <person name="Zhou H."/>
            <person name="Zhou W."/>
            <person name="Yu Q."/>
            <person name="An N."/>
            <person name="Chen Y."/>
            <person name="Cai Q."/>
            <person name="Wang B."/>
            <person name="Liu B."/>
            <person name="Min J."/>
            <person name="Huang Y."/>
            <person name="Wu H."/>
            <person name="Li Z."/>
            <person name="Zhang Y."/>
            <person name="Yin Y."/>
            <person name="Song W."/>
            <person name="Jiang J."/>
            <person name="Jackson S.A."/>
            <person name="Wing R.A."/>
            <person name="Wang J."/>
            <person name="Chen M."/>
        </authorList>
    </citation>
    <scope>NUCLEOTIDE SEQUENCE [LARGE SCALE GENOMIC DNA]</scope>
    <source>
        <strain evidence="6">cv. IRGC 101232</strain>
    </source>
</reference>
<evidence type="ECO:0000313" key="6">
    <source>
        <dbReference type="EnsemblPlants" id="OB01G40970.1"/>
    </source>
</evidence>
<proteinExistence type="inferred from homology"/>
<dbReference type="HOGENOM" id="CLU_706717_0_0_1"/>
<accession>J3L4E1</accession>
<dbReference type="eggNOG" id="ENOG502RXZ7">
    <property type="taxonomic scope" value="Eukaryota"/>
</dbReference>
<organism evidence="6">
    <name type="scientific">Oryza brachyantha</name>
    <name type="common">malo sina</name>
    <dbReference type="NCBI Taxonomy" id="4533"/>
    <lineage>
        <taxon>Eukaryota</taxon>
        <taxon>Viridiplantae</taxon>
        <taxon>Streptophyta</taxon>
        <taxon>Embryophyta</taxon>
        <taxon>Tracheophyta</taxon>
        <taxon>Spermatophyta</taxon>
        <taxon>Magnoliopsida</taxon>
        <taxon>Liliopsida</taxon>
        <taxon>Poales</taxon>
        <taxon>Poaceae</taxon>
        <taxon>BOP clade</taxon>
        <taxon>Oryzoideae</taxon>
        <taxon>Oryzeae</taxon>
        <taxon>Oryzinae</taxon>
        <taxon>Oryza</taxon>
    </lineage>
</organism>
<dbReference type="Gene3D" id="3.30.420.140">
    <property type="entry name" value="YqgF/RNase H-like domain"/>
    <property type="match status" value="1"/>
</dbReference>
<dbReference type="Pfam" id="PF03652">
    <property type="entry name" value="RuvX"/>
    <property type="match status" value="1"/>
</dbReference>
<protein>
    <recommendedName>
        <fullName evidence="5">YqgF/RNase H-like domain-containing protein</fullName>
    </recommendedName>
</protein>
<dbReference type="InterPro" id="IPR006641">
    <property type="entry name" value="YqgF/RNaseH-like_dom"/>
</dbReference>
<evidence type="ECO:0000313" key="7">
    <source>
        <dbReference type="Proteomes" id="UP000006038"/>
    </source>
</evidence>
<dbReference type="STRING" id="4533.J3L4E1"/>
<dbReference type="HAMAP" id="MF_00651">
    <property type="entry name" value="Nuclease_YqgF"/>
    <property type="match status" value="1"/>
</dbReference>
<dbReference type="InterPro" id="IPR037027">
    <property type="entry name" value="YqgF/RNaseH-like_dom_sf"/>
</dbReference>
<dbReference type="PANTHER" id="PTHR33317:SF1">
    <property type="entry name" value="POLYNUCLEOTIDYL TRANSFERASE, RIBONUCLEASE H-LIKE SUPERFAMILY PROTEIN"/>
    <property type="match status" value="1"/>
</dbReference>
<dbReference type="EnsemblPlants" id="OB01G40970.1">
    <property type="protein sequence ID" value="OB01G40970.1"/>
    <property type="gene ID" value="OB01G40970"/>
</dbReference>
<keyword evidence="4" id="KW-0378">Hydrolase</keyword>
<dbReference type="GO" id="GO:0016787">
    <property type="term" value="F:hydrolase activity"/>
    <property type="evidence" value="ECO:0007669"/>
    <property type="project" value="UniProtKB-KW"/>
</dbReference>
<dbReference type="CDD" id="cd16964">
    <property type="entry name" value="YqgF"/>
    <property type="match status" value="1"/>
</dbReference>
<keyword evidence="1" id="KW-0963">Cytoplasm</keyword>
<feature type="domain" description="YqgF/RNase H-like" evidence="5">
    <location>
        <begin position="235"/>
        <end position="340"/>
    </location>
</feature>
<evidence type="ECO:0000256" key="4">
    <source>
        <dbReference type="ARBA" id="ARBA00022801"/>
    </source>
</evidence>
<keyword evidence="2" id="KW-0690">Ribosome biogenesis</keyword>
<evidence type="ECO:0000256" key="3">
    <source>
        <dbReference type="ARBA" id="ARBA00022722"/>
    </source>
</evidence>
<dbReference type="FunFam" id="3.30.420.140:FF:000008">
    <property type="entry name" value="Putative pre-16S rRNA nuclease"/>
    <property type="match status" value="1"/>
</dbReference>
<dbReference type="NCBIfam" id="TIGR00250">
    <property type="entry name" value="RNAse_H_YqgF"/>
    <property type="match status" value="1"/>
</dbReference>